<evidence type="ECO:0000256" key="1">
    <source>
        <dbReference type="ARBA" id="ARBA00022946"/>
    </source>
</evidence>
<keyword evidence="4" id="KW-1185">Reference proteome</keyword>
<sequence>MNVPAHPNGILLRLPPLAILDLDGNDATAILHNLTTNQVKTLDLESEDNPGVGIETFITNVKGKCLGHVLAFRTSTGFRLIGAGPSGDSPSNDDPVRASQSETIAGHADRYTIREDAVPTIMDGRYQGWLMAGVSQPSTAPELSRRSVVVEGVEVSSYVVPWAKSADGQLARLLLIPIEAKVHMDAILDAFAQAGVIADADNVRLINGESAVAIFHALRVAAGFPWYGIDLDDSHLPQEVGRERQTISFTKGCYLGQETVARLDALGQVQKMLMAWSIDLPPDAPLPQPDAKLFAGGEKPVGRLTSIARFDDSLRNLLPPSLVPEGIAGGAAALALGYARRSHFAPGSMATGIVGDVEFNATIVPLATDQGV</sequence>
<evidence type="ECO:0000313" key="3">
    <source>
        <dbReference type="EMBL" id="TWT87817.1"/>
    </source>
</evidence>
<organism evidence="3 4">
    <name type="scientific">Neorhodopirellula pilleata</name>
    <dbReference type="NCBI Taxonomy" id="2714738"/>
    <lineage>
        <taxon>Bacteria</taxon>
        <taxon>Pseudomonadati</taxon>
        <taxon>Planctomycetota</taxon>
        <taxon>Planctomycetia</taxon>
        <taxon>Pirellulales</taxon>
        <taxon>Pirellulaceae</taxon>
        <taxon>Neorhodopirellula</taxon>
    </lineage>
</organism>
<evidence type="ECO:0000256" key="2">
    <source>
        <dbReference type="SAM" id="MobiDB-lite"/>
    </source>
</evidence>
<dbReference type="EMBL" id="SJPM01000026">
    <property type="protein sequence ID" value="TWT87817.1"/>
    <property type="molecule type" value="Genomic_DNA"/>
</dbReference>
<evidence type="ECO:0000313" key="4">
    <source>
        <dbReference type="Proteomes" id="UP000316213"/>
    </source>
</evidence>
<comment type="caution">
    <text evidence="3">The sequence shown here is derived from an EMBL/GenBank/DDBJ whole genome shotgun (WGS) entry which is preliminary data.</text>
</comment>
<dbReference type="NCBIfam" id="TIGR03317">
    <property type="entry name" value="ygfZ_signature"/>
    <property type="match status" value="1"/>
</dbReference>
<reference evidence="3 4" key="1">
    <citation type="submission" date="2019-02" db="EMBL/GenBank/DDBJ databases">
        <title>Deep-cultivation of Planctomycetes and their phenomic and genomic characterization uncovers novel biology.</title>
        <authorList>
            <person name="Wiegand S."/>
            <person name="Jogler M."/>
            <person name="Boedeker C."/>
            <person name="Pinto D."/>
            <person name="Vollmers J."/>
            <person name="Rivas-Marin E."/>
            <person name="Kohn T."/>
            <person name="Peeters S.H."/>
            <person name="Heuer A."/>
            <person name="Rast P."/>
            <person name="Oberbeckmann S."/>
            <person name="Bunk B."/>
            <person name="Jeske O."/>
            <person name="Meyerdierks A."/>
            <person name="Storesund J.E."/>
            <person name="Kallscheuer N."/>
            <person name="Luecker S."/>
            <person name="Lage O.M."/>
            <person name="Pohl T."/>
            <person name="Merkel B.J."/>
            <person name="Hornburger P."/>
            <person name="Mueller R.-W."/>
            <person name="Bruemmer F."/>
            <person name="Labrenz M."/>
            <person name="Spormann A.M."/>
            <person name="Op Den Camp H."/>
            <person name="Overmann J."/>
            <person name="Amann R."/>
            <person name="Jetten M.S.M."/>
            <person name="Mascher T."/>
            <person name="Medema M.H."/>
            <person name="Devos D.P."/>
            <person name="Kaster A.-K."/>
            <person name="Ovreas L."/>
            <person name="Rohde M."/>
            <person name="Galperin M.Y."/>
            <person name="Jogler C."/>
        </authorList>
    </citation>
    <scope>NUCLEOTIDE SEQUENCE [LARGE SCALE GENOMIC DNA]</scope>
    <source>
        <strain evidence="3 4">Pla100</strain>
    </source>
</reference>
<dbReference type="InterPro" id="IPR045179">
    <property type="entry name" value="YgfZ/GcvT"/>
</dbReference>
<keyword evidence="1" id="KW-0809">Transit peptide</keyword>
<protein>
    <submittedName>
        <fullName evidence="3">Putative global regulator</fullName>
    </submittedName>
</protein>
<gene>
    <name evidence="3" type="ORF">Pla100_59120</name>
</gene>
<dbReference type="AlphaFoldDB" id="A0A5C5ZLG4"/>
<name>A0A5C5ZLG4_9BACT</name>
<dbReference type="PANTHER" id="PTHR22602:SF0">
    <property type="entry name" value="TRANSFERASE CAF17, MITOCHONDRIAL-RELATED"/>
    <property type="match status" value="1"/>
</dbReference>
<feature type="region of interest" description="Disordered" evidence="2">
    <location>
        <begin position="83"/>
        <end position="105"/>
    </location>
</feature>
<feature type="compositionally biased region" description="Polar residues" evidence="2">
    <location>
        <begin position="88"/>
        <end position="103"/>
    </location>
</feature>
<accession>A0A5C5ZLG4</accession>
<dbReference type="Proteomes" id="UP000316213">
    <property type="component" value="Unassembled WGS sequence"/>
</dbReference>
<dbReference type="InterPro" id="IPR027266">
    <property type="entry name" value="TrmE/GcvT-like"/>
</dbReference>
<dbReference type="OrthoDB" id="9796287at2"/>
<dbReference type="SUPFAM" id="SSF103025">
    <property type="entry name" value="Folate-binding domain"/>
    <property type="match status" value="1"/>
</dbReference>
<dbReference type="InterPro" id="IPR017703">
    <property type="entry name" value="YgfZ/GCV_T_CS"/>
</dbReference>
<dbReference type="PANTHER" id="PTHR22602">
    <property type="entry name" value="TRANSFERASE CAF17, MITOCHONDRIAL-RELATED"/>
    <property type="match status" value="1"/>
</dbReference>
<dbReference type="Gene3D" id="3.30.1360.120">
    <property type="entry name" value="Probable tRNA modification gtpase trme, domain 1"/>
    <property type="match status" value="1"/>
</dbReference>
<dbReference type="GO" id="GO:0016226">
    <property type="term" value="P:iron-sulfur cluster assembly"/>
    <property type="evidence" value="ECO:0007669"/>
    <property type="project" value="TreeGrafter"/>
</dbReference>
<proteinExistence type="predicted"/>